<evidence type="ECO:0000256" key="2">
    <source>
        <dbReference type="SAM" id="MobiDB-lite"/>
    </source>
</evidence>
<dbReference type="InterPro" id="IPR027618">
    <property type="entry name" value="Beta_prop_Msarc"/>
</dbReference>
<comment type="similarity">
    <text evidence="1">Belongs to the TolB family.</text>
</comment>
<evidence type="ECO:0000259" key="5">
    <source>
        <dbReference type="PROSITE" id="PS50234"/>
    </source>
</evidence>
<feature type="domain" description="VWFA" evidence="5">
    <location>
        <begin position="92"/>
        <end position="261"/>
    </location>
</feature>
<name>A0ABT8MAQ8_9EURY</name>
<dbReference type="PANTHER" id="PTHR36842">
    <property type="entry name" value="PROTEIN TOLB HOMOLOG"/>
    <property type="match status" value="1"/>
</dbReference>
<dbReference type="InterPro" id="IPR011042">
    <property type="entry name" value="6-blade_b-propeller_TolB-like"/>
</dbReference>
<evidence type="ECO:0000313" key="7">
    <source>
        <dbReference type="Proteomes" id="UP001168338"/>
    </source>
</evidence>
<evidence type="ECO:0000313" key="6">
    <source>
        <dbReference type="EMBL" id="MDN7024989.1"/>
    </source>
</evidence>
<dbReference type="Gene3D" id="2.60.40.10">
    <property type="entry name" value="Immunoglobulins"/>
    <property type="match status" value="2"/>
</dbReference>
<dbReference type="InterPro" id="IPR002035">
    <property type="entry name" value="VWF_A"/>
</dbReference>
<dbReference type="Gene3D" id="3.40.50.410">
    <property type="entry name" value="von Willebrand factor, type A domain"/>
    <property type="match status" value="1"/>
</dbReference>
<feature type="transmembrane region" description="Helical" evidence="3">
    <location>
        <begin position="25"/>
        <end position="45"/>
    </location>
</feature>
<accession>A0ABT8MAQ8</accession>
<dbReference type="SMART" id="SM00327">
    <property type="entry name" value="VWA"/>
    <property type="match status" value="1"/>
</dbReference>
<dbReference type="InterPro" id="IPR022409">
    <property type="entry name" value="PKD/Chitinase_dom"/>
</dbReference>
<comment type="caution">
    <text evidence="6">The sequence shown here is derived from an EMBL/GenBank/DDBJ whole genome shotgun (WGS) entry which is preliminary data.</text>
</comment>
<dbReference type="InterPro" id="IPR000601">
    <property type="entry name" value="PKD_dom"/>
</dbReference>
<dbReference type="SMART" id="SM00089">
    <property type="entry name" value="PKD"/>
    <property type="match status" value="2"/>
</dbReference>
<feature type="domain" description="PKD" evidence="4">
    <location>
        <begin position="949"/>
        <end position="1032"/>
    </location>
</feature>
<dbReference type="Proteomes" id="UP001168338">
    <property type="component" value="Unassembled WGS sequence"/>
</dbReference>
<feature type="region of interest" description="Disordered" evidence="2">
    <location>
        <begin position="478"/>
        <end position="526"/>
    </location>
</feature>
<gene>
    <name evidence="6" type="ORF">FGU65_08835</name>
</gene>
<dbReference type="PROSITE" id="PS50234">
    <property type="entry name" value="VWFA"/>
    <property type="match status" value="1"/>
</dbReference>
<dbReference type="Pfam" id="PF00092">
    <property type="entry name" value="VWA"/>
    <property type="match status" value="1"/>
</dbReference>
<dbReference type="InterPro" id="IPR013783">
    <property type="entry name" value="Ig-like_fold"/>
</dbReference>
<dbReference type="Pfam" id="PF07676">
    <property type="entry name" value="PD40"/>
    <property type="match status" value="1"/>
</dbReference>
<dbReference type="SUPFAM" id="SSF49299">
    <property type="entry name" value="PKD domain"/>
    <property type="match status" value="2"/>
</dbReference>
<keyword evidence="3" id="KW-1133">Transmembrane helix</keyword>
<dbReference type="EMBL" id="VCYH01000005">
    <property type="protein sequence ID" value="MDN7024989.1"/>
    <property type="molecule type" value="Genomic_DNA"/>
</dbReference>
<dbReference type="InterPro" id="IPR036465">
    <property type="entry name" value="vWFA_dom_sf"/>
</dbReference>
<keyword evidence="3" id="KW-0812">Transmembrane</keyword>
<dbReference type="NCBIfam" id="TIGR04275">
    <property type="entry name" value="beta_prop_Msarc"/>
    <property type="match status" value="5"/>
</dbReference>
<dbReference type="CDD" id="cd00198">
    <property type="entry name" value="vWFA"/>
    <property type="match status" value="1"/>
</dbReference>
<organism evidence="6 7">
    <name type="scientific">Methanoculleus frigidifontis</name>
    <dbReference type="NCBI Taxonomy" id="2584085"/>
    <lineage>
        <taxon>Archaea</taxon>
        <taxon>Methanobacteriati</taxon>
        <taxon>Methanobacteriota</taxon>
        <taxon>Stenosarchaea group</taxon>
        <taxon>Methanomicrobia</taxon>
        <taxon>Methanomicrobiales</taxon>
        <taxon>Methanomicrobiaceae</taxon>
        <taxon>Methanoculleus</taxon>
    </lineage>
</organism>
<protein>
    <submittedName>
        <fullName evidence="6">PKD domain-containing protein</fullName>
    </submittedName>
</protein>
<dbReference type="SUPFAM" id="SSF53300">
    <property type="entry name" value="vWA-like"/>
    <property type="match status" value="1"/>
</dbReference>
<evidence type="ECO:0000256" key="1">
    <source>
        <dbReference type="ARBA" id="ARBA00009820"/>
    </source>
</evidence>
<keyword evidence="7" id="KW-1185">Reference proteome</keyword>
<feature type="compositionally biased region" description="Low complexity" evidence="2">
    <location>
        <begin position="478"/>
        <end position="512"/>
    </location>
</feature>
<sequence length="1036" mass="109968">MPPGIQPCTCPYPDAMEVSVMKPELPIVILIFACILSLLVGNAAASVISGGDQSSTDVSVSTNTSVTTSTDVAVSTGTAGTAASAEGVRAVDVALAIDSSASMRNTDPDDLRIDAARLFVDLAADNDQLAIVDFDHEATLLEPLSLVGDNRTALKSAIDRVDSSGETNIGGGMLAAFDQLAERGVPGHGKATVLLTDGVHNTGTDPAEVIPLYVEQGWPVYTVALTDFADEALMKEIAARTGGRYYSAPTSSALLDIYNRIKQTIKGQDQVARSVGTVQVNQTVQNTVNIDTSVQVVEFTYIGPTTEVNYYIFYPNGTRVELDPASPSGTESPDITYVSADTYEIYQVNNPAPGDWSYAVDASEANVSVDYSSTVAVSATVNLSASIGAFDYAPGDPVTVTANIRNETTGIDNATVNATFTLPDGANETVLLNAAGNGTYTGVFTNTSQLGTYQVQMQAEVDEIVRQEVLEFEVTEAPVTTPTATPTPTLTPNVTPNATPTVTPTPTLTPNVTPTPEPTQPVQQPSGAFMQVTDDPADQMYPDISGDLVVWQDNRDGNWDIFRYNLSDGAVTQITTDPANQENPAVSGISRLIVWEDDRSGDEDIFWYSPFSGEASPVTTAPGEQRNPSIAFQYVCWQDNQSGTWTTYVADLSPQPGNGTPAGMPVGSQENPGIAFGGPDGPTVWQDDRNGSWDIYWSNLGNGEMPVCIDAADQQFPAIDGLSVVWQDNRNGGWDIYAADLETGNRTQVTDDPSDQMYPDISGDSIVWQDNRDGNWDIFLYDRTDGTVTRVTDDPGDQMYPSISGNYIVWQDDRDGNWDIFLYAIDGILPAPPVEAGPAEMPAPVVPPLAVSISANSTSGTVPLTVAFNVTVAGDPTTWNWMFGDGTSATVEGPVAYTYTTPGTYTAALTVSNATGAEATDTETITALPPDGAVMENITGNETPGPEAPDAAFSAEPMIGVAPLNVTFLDRSTGSIDDWRWEFGDGNVSFSPNTTYTYTEAGNYTVTLMVGNAAGSDTANETVQVLQEAGQDQGRT</sequence>
<dbReference type="Gene3D" id="2.120.10.30">
    <property type="entry name" value="TolB, C-terminal domain"/>
    <property type="match status" value="3"/>
</dbReference>
<dbReference type="CDD" id="cd00146">
    <property type="entry name" value="PKD"/>
    <property type="match status" value="1"/>
</dbReference>
<dbReference type="SUPFAM" id="SSF69304">
    <property type="entry name" value="Tricorn protease N-terminal domain"/>
    <property type="match status" value="2"/>
</dbReference>
<reference evidence="6" key="1">
    <citation type="submission" date="2019-05" db="EMBL/GenBank/DDBJ databases">
        <title>Methanoculleus sp. FWC-SCC1, a methanogenic archaeon isolated from deep marine cold seep.</title>
        <authorList>
            <person name="Chen Y.-W."/>
            <person name="Chen S.-C."/>
            <person name="Teng N.-H."/>
            <person name="Lai M.-C."/>
        </authorList>
    </citation>
    <scope>NUCLEOTIDE SEQUENCE</scope>
    <source>
        <strain evidence="6">FWC-SCC1</strain>
    </source>
</reference>
<dbReference type="PROSITE" id="PS50093">
    <property type="entry name" value="PKD"/>
    <property type="match status" value="2"/>
</dbReference>
<dbReference type="InterPro" id="IPR035986">
    <property type="entry name" value="PKD_dom_sf"/>
</dbReference>
<feature type="domain" description="PKD" evidence="4">
    <location>
        <begin position="849"/>
        <end position="934"/>
    </location>
</feature>
<evidence type="ECO:0000256" key="3">
    <source>
        <dbReference type="SAM" id="Phobius"/>
    </source>
</evidence>
<dbReference type="PANTHER" id="PTHR36842:SF1">
    <property type="entry name" value="PROTEIN TOLB"/>
    <property type="match status" value="1"/>
</dbReference>
<keyword evidence="3" id="KW-0472">Membrane</keyword>
<dbReference type="Pfam" id="PF18911">
    <property type="entry name" value="PKD_4"/>
    <property type="match status" value="2"/>
</dbReference>
<evidence type="ECO:0000259" key="4">
    <source>
        <dbReference type="PROSITE" id="PS50093"/>
    </source>
</evidence>
<proteinExistence type="inferred from homology"/>
<dbReference type="InterPro" id="IPR011659">
    <property type="entry name" value="WD40"/>
</dbReference>